<dbReference type="EMBL" id="CADCWC010000257">
    <property type="protein sequence ID" value="CAA9539354.1"/>
    <property type="molecule type" value="Genomic_DNA"/>
</dbReference>
<reference evidence="2" key="1">
    <citation type="submission" date="2020-02" db="EMBL/GenBank/DDBJ databases">
        <authorList>
            <person name="Meier V. D."/>
        </authorList>
    </citation>
    <scope>NUCLEOTIDE SEQUENCE</scope>
    <source>
        <strain evidence="2">AVDCRST_MAG79</strain>
    </source>
</reference>
<accession>A0A6J4U5Z4</accession>
<feature type="non-terminal residue" evidence="2">
    <location>
        <position position="361"/>
    </location>
</feature>
<evidence type="ECO:0000313" key="2">
    <source>
        <dbReference type="EMBL" id="CAA9539354.1"/>
    </source>
</evidence>
<sequence>GPTRSRGPDRRTGTPALRHPGARPRAVRRGSVGHEPPGRARRRHRQDREPLGRRRLGPLRAAVPGRRALVVLRDAQRGQALDLARPAPPAGPRGARGPRGPLGRRVLEPARRPAGPPGAALRRPRSRQPACRVRLPDRLRDDRPESRRGGVRLRRPGLRRLDDDDGGARRAADPHGPLAGGPVGRVRGRDGAPVGPARRRADRPGRRLRRGAARHGAGPRDLRRDLAPVARLAPGAHPQLGAPVDGAVPELRDRGRLDRGLRGQGVAVRPAVRRARRAAARRRRAVRHLRRPAATPGRGARHPRAALRGRHDGALAGRAPGGRDPVRSGQRPRGGVRGPAGQGPVRRRGDRAPGARHRPAG</sequence>
<feature type="compositionally biased region" description="Basic residues" evidence="1">
    <location>
        <begin position="299"/>
        <end position="308"/>
    </location>
</feature>
<feature type="non-terminal residue" evidence="2">
    <location>
        <position position="1"/>
    </location>
</feature>
<dbReference type="AlphaFoldDB" id="A0A6J4U5Z4"/>
<feature type="compositionally biased region" description="Basic residues" evidence="1">
    <location>
        <begin position="345"/>
        <end position="361"/>
    </location>
</feature>
<feature type="region of interest" description="Disordered" evidence="1">
    <location>
        <begin position="1"/>
        <end position="224"/>
    </location>
</feature>
<proteinExistence type="predicted"/>
<feature type="compositionally biased region" description="Basic and acidic residues" evidence="1">
    <location>
        <begin position="159"/>
        <end position="173"/>
    </location>
</feature>
<organism evidence="2">
    <name type="scientific">uncultured Thermoleophilia bacterium</name>
    <dbReference type="NCBI Taxonomy" id="1497501"/>
    <lineage>
        <taxon>Bacteria</taxon>
        <taxon>Bacillati</taxon>
        <taxon>Actinomycetota</taxon>
        <taxon>Thermoleophilia</taxon>
        <taxon>environmental samples</taxon>
    </lineage>
</organism>
<feature type="compositionally biased region" description="Basic residues" evidence="1">
    <location>
        <begin position="281"/>
        <end position="291"/>
    </location>
</feature>
<name>A0A6J4U5Z4_9ACTN</name>
<feature type="compositionally biased region" description="Low complexity" evidence="1">
    <location>
        <begin position="92"/>
        <end position="104"/>
    </location>
</feature>
<evidence type="ECO:0000256" key="1">
    <source>
        <dbReference type="SAM" id="MobiDB-lite"/>
    </source>
</evidence>
<feature type="region of interest" description="Disordered" evidence="1">
    <location>
        <begin position="281"/>
        <end position="361"/>
    </location>
</feature>
<feature type="compositionally biased region" description="Basic residues" evidence="1">
    <location>
        <begin position="197"/>
        <end position="213"/>
    </location>
</feature>
<feature type="compositionally biased region" description="Basic residues" evidence="1">
    <location>
        <begin position="149"/>
        <end position="158"/>
    </location>
</feature>
<feature type="compositionally biased region" description="Basic and acidic residues" evidence="1">
    <location>
        <begin position="1"/>
        <end position="12"/>
    </location>
</feature>
<protein>
    <submittedName>
        <fullName evidence="2">CAIB/BAIF family protein</fullName>
    </submittedName>
</protein>
<feature type="compositionally biased region" description="Basic and acidic residues" evidence="1">
    <location>
        <begin position="134"/>
        <end position="148"/>
    </location>
</feature>
<gene>
    <name evidence="2" type="ORF">AVDCRST_MAG79-1712</name>
</gene>